<comment type="caution">
    <text evidence="9">The sequence shown here is derived from an EMBL/GenBank/DDBJ whole genome shotgun (WGS) entry which is preliminary data.</text>
</comment>
<feature type="transmembrane region" description="Helical" evidence="8">
    <location>
        <begin position="56"/>
        <end position="75"/>
    </location>
</feature>
<dbReference type="NCBIfam" id="TIGR00771">
    <property type="entry name" value="DcuC"/>
    <property type="match status" value="1"/>
</dbReference>
<dbReference type="PANTHER" id="PTHR42002:SF2">
    <property type="entry name" value="ANAEROBIC C4-DICARBOXYLATE TRANSPORTER DCUC-RELATED"/>
    <property type="match status" value="1"/>
</dbReference>
<organism evidence="9 10">
    <name type="scientific">Hohaiivirga grylli</name>
    <dbReference type="NCBI Taxonomy" id="3133970"/>
    <lineage>
        <taxon>Bacteria</taxon>
        <taxon>Pseudomonadati</taxon>
        <taxon>Pseudomonadota</taxon>
        <taxon>Alphaproteobacteria</taxon>
        <taxon>Hyphomicrobiales</taxon>
        <taxon>Methylobacteriaceae</taxon>
        <taxon>Hohaiivirga</taxon>
    </lineage>
</organism>
<feature type="transmembrane region" description="Helical" evidence="8">
    <location>
        <begin position="87"/>
        <end position="110"/>
    </location>
</feature>
<dbReference type="InterPro" id="IPR018385">
    <property type="entry name" value="C4_dicarb_anaerob_car-like"/>
</dbReference>
<keyword evidence="6 8" id="KW-1133">Transmembrane helix</keyword>
<keyword evidence="7 8" id="KW-0472">Membrane</keyword>
<accession>A0ABV0BIX4</accession>
<evidence type="ECO:0000313" key="10">
    <source>
        <dbReference type="Proteomes" id="UP001418637"/>
    </source>
</evidence>
<keyword evidence="3" id="KW-0813">Transport</keyword>
<comment type="subcellular location">
    <subcellularLocation>
        <location evidence="1">Cell membrane</location>
        <topology evidence="1">Multi-pass membrane protein</topology>
    </subcellularLocation>
</comment>
<feature type="transmembrane region" description="Helical" evidence="8">
    <location>
        <begin position="266"/>
        <end position="283"/>
    </location>
</feature>
<dbReference type="RefSeq" id="WP_346336647.1">
    <property type="nucleotide sequence ID" value="NZ_JBBYXI010000002.1"/>
</dbReference>
<protein>
    <submittedName>
        <fullName evidence="9">C4-dicarboxylate transporter DcuC</fullName>
    </submittedName>
</protein>
<evidence type="ECO:0000256" key="6">
    <source>
        <dbReference type="ARBA" id="ARBA00022989"/>
    </source>
</evidence>
<name>A0ABV0BIX4_9HYPH</name>
<evidence type="ECO:0000256" key="2">
    <source>
        <dbReference type="ARBA" id="ARBA00005275"/>
    </source>
</evidence>
<evidence type="ECO:0000256" key="8">
    <source>
        <dbReference type="SAM" id="Phobius"/>
    </source>
</evidence>
<dbReference type="PANTHER" id="PTHR42002">
    <property type="entry name" value="ANAEROBIC C4-DICARBOXYLATE TRANSPORTER DCUC-RELATED"/>
    <property type="match status" value="1"/>
</dbReference>
<evidence type="ECO:0000256" key="5">
    <source>
        <dbReference type="ARBA" id="ARBA00022692"/>
    </source>
</evidence>
<feature type="transmembrane region" description="Helical" evidence="8">
    <location>
        <begin position="304"/>
        <end position="329"/>
    </location>
</feature>
<dbReference type="Pfam" id="PF03606">
    <property type="entry name" value="DcuC"/>
    <property type="match status" value="1"/>
</dbReference>
<dbReference type="InterPro" id="IPR004669">
    <property type="entry name" value="C4_dicarb_anaerob_car"/>
</dbReference>
<evidence type="ECO:0000256" key="1">
    <source>
        <dbReference type="ARBA" id="ARBA00004651"/>
    </source>
</evidence>
<feature type="transmembrane region" description="Helical" evidence="8">
    <location>
        <begin position="180"/>
        <end position="203"/>
    </location>
</feature>
<evidence type="ECO:0000256" key="4">
    <source>
        <dbReference type="ARBA" id="ARBA00022475"/>
    </source>
</evidence>
<dbReference type="NCBIfam" id="NF037994">
    <property type="entry name" value="DcuC_1"/>
    <property type="match status" value="1"/>
</dbReference>
<proteinExistence type="inferred from homology"/>
<feature type="transmembrane region" description="Helical" evidence="8">
    <location>
        <begin position="224"/>
        <end position="246"/>
    </location>
</feature>
<evidence type="ECO:0000256" key="3">
    <source>
        <dbReference type="ARBA" id="ARBA00022448"/>
    </source>
</evidence>
<evidence type="ECO:0000256" key="7">
    <source>
        <dbReference type="ARBA" id="ARBA00023136"/>
    </source>
</evidence>
<feature type="transmembrane region" description="Helical" evidence="8">
    <location>
        <begin position="29"/>
        <end position="50"/>
    </location>
</feature>
<reference evidence="9 10" key="1">
    <citation type="submission" date="2024-04" db="EMBL/GenBank/DDBJ databases">
        <title>A novel species isolated from cricket.</title>
        <authorList>
            <person name="Wang H.-C."/>
        </authorList>
    </citation>
    <scope>NUCLEOTIDE SEQUENCE [LARGE SCALE GENOMIC DNA]</scope>
    <source>
        <strain evidence="9 10">WL0021</strain>
    </source>
</reference>
<sequence>MPGTILVWVGVAVIIGVIYALIKQFETRLVLIVAGLVMCTVAGDPFLALTEFSKNMVLVTLVQTILAVMGFACVMKVTKCDAHLINLLVGLLSSVRFILVPAAMIVTAFINVSLPSAAGCAAAVGAILIPLMISLGVRPAMAAASVMGGTFGSMLSPGLSHNAYIAEKLMSTDVIHVIAVHYWADIVCILVGAVVLGSVAVFLKENKGYVPDADHTVLKLERPNIIYAMVPLVPVFLLISSAYLGAPDAPEWAKSTLSNMPWLNKLPVPIAMFIGAILGVAVTRSNPSQCVKEFFDGMGNAYASILGIIIAAGVFVAGMNAVGLVDAFIEILKNAGSAARWAAAFGPFLLAVITGSGDAAALAFNAAVSPHAEKFGMTVPHLASLATLAGTLGRTMSPLAGAAIVCAGIAGVNPLEIAKRQAPGMIICLFVAILMLQ</sequence>
<comment type="similarity">
    <text evidence="2">Belongs to the DcuC/DcuD transporter (TC 2.A.61) family.</text>
</comment>
<feature type="transmembrane region" description="Helical" evidence="8">
    <location>
        <begin position="140"/>
        <end position="160"/>
    </location>
</feature>
<evidence type="ECO:0000313" key="9">
    <source>
        <dbReference type="EMBL" id="MEN3930647.1"/>
    </source>
</evidence>
<dbReference type="Proteomes" id="UP001418637">
    <property type="component" value="Unassembled WGS sequence"/>
</dbReference>
<keyword evidence="5 8" id="KW-0812">Transmembrane</keyword>
<keyword evidence="10" id="KW-1185">Reference proteome</keyword>
<feature type="transmembrane region" description="Helical" evidence="8">
    <location>
        <begin position="6"/>
        <end position="22"/>
    </location>
</feature>
<gene>
    <name evidence="9" type="primary">dcuC</name>
    <name evidence="9" type="ORF">WJT86_06155</name>
</gene>
<feature type="transmembrane region" description="Helical" evidence="8">
    <location>
        <begin position="116"/>
        <end position="133"/>
    </location>
</feature>
<feature type="transmembrane region" description="Helical" evidence="8">
    <location>
        <begin position="341"/>
        <end position="364"/>
    </location>
</feature>
<keyword evidence="4" id="KW-1003">Cell membrane</keyword>
<dbReference type="EMBL" id="JBBYXI010000002">
    <property type="protein sequence ID" value="MEN3930647.1"/>
    <property type="molecule type" value="Genomic_DNA"/>
</dbReference>